<dbReference type="GeneID" id="57434189"/>
<dbReference type="EMBL" id="QSSX01000034">
    <property type="protein sequence ID" value="RGM21105.1"/>
    <property type="molecule type" value="Genomic_DNA"/>
</dbReference>
<sequence>MKSDETAYQELFEELEKYENKGVYISMDGFPASPMQIVAAHMTREEGSYMRDYILDTEGYIESLSFVNIKTKEQA</sequence>
<name>A0A2N5P9Q8_MEDGN</name>
<evidence type="ECO:0000313" key="29">
    <source>
        <dbReference type="Proteomes" id="UP000283834"/>
    </source>
</evidence>
<evidence type="ECO:0000313" key="18">
    <source>
        <dbReference type="EMBL" id="RGT38483.1"/>
    </source>
</evidence>
<evidence type="ECO:0000313" key="31">
    <source>
        <dbReference type="Proteomes" id="UP000283992"/>
    </source>
</evidence>
<dbReference type="Proteomes" id="UP000283981">
    <property type="component" value="Unassembled WGS sequence"/>
</dbReference>
<accession>A0A2N5P9Q8</accession>
<evidence type="ECO:0000313" key="7">
    <source>
        <dbReference type="EMBL" id="MDB8739333.1"/>
    </source>
</evidence>
<protein>
    <submittedName>
        <fullName evidence="14">Uncharacterized protein</fullName>
    </submittedName>
</protein>
<dbReference type="Proteomes" id="UP000283834">
    <property type="component" value="Unassembled WGS sequence"/>
</dbReference>
<reference evidence="3" key="6">
    <citation type="submission" date="2022-11" db="EMBL/GenBank/DDBJ databases">
        <title>Temperate bacteriophages infecting mucin-degrading bacterium Ruminococcus gnavus from the human gut.</title>
        <authorList>
            <person name="Buttimer C."/>
        </authorList>
    </citation>
    <scope>NUCLEOTIDE SEQUENCE</scope>
    <source>
        <strain evidence="3">CCUG 49994</strain>
        <strain evidence="4">CCUG 52279</strain>
    </source>
</reference>
<evidence type="ECO:0000313" key="16">
    <source>
        <dbReference type="EMBL" id="RGM21105.1"/>
    </source>
</evidence>
<evidence type="ECO:0000313" key="35">
    <source>
        <dbReference type="Proteomes" id="UP000286137"/>
    </source>
</evidence>
<organism evidence="14 27">
    <name type="scientific">Mediterraneibacter gnavus</name>
    <name type="common">Ruminococcus gnavus</name>
    <dbReference type="NCBI Taxonomy" id="33038"/>
    <lineage>
        <taxon>Bacteria</taxon>
        <taxon>Bacillati</taxon>
        <taxon>Bacillota</taxon>
        <taxon>Clostridia</taxon>
        <taxon>Lachnospirales</taxon>
        <taxon>Lachnospiraceae</taxon>
        <taxon>Mediterraneibacter</taxon>
    </lineage>
</organism>
<dbReference type="Proteomes" id="UP001076974">
    <property type="component" value="Unassembled WGS sequence"/>
</dbReference>
<dbReference type="EMBL" id="QRLN01000013">
    <property type="protein sequence ID" value="RHJ11285.1"/>
    <property type="molecule type" value="Genomic_DNA"/>
</dbReference>
<evidence type="ECO:0000313" key="10">
    <source>
        <dbReference type="EMBL" id="NSI58493.1"/>
    </source>
</evidence>
<dbReference type="EMBL" id="JAPZED010000002">
    <property type="protein sequence ID" value="MCZ7693162.1"/>
    <property type="molecule type" value="Genomic_DNA"/>
</dbReference>
<dbReference type="Proteomes" id="UP001211731">
    <property type="component" value="Unassembled WGS sequence"/>
</dbReference>
<dbReference type="Proteomes" id="UP000286137">
    <property type="component" value="Unassembled WGS sequence"/>
</dbReference>
<dbReference type="EMBL" id="QRTJ01000047">
    <property type="protein sequence ID" value="RGQ60635.1"/>
    <property type="molecule type" value="Genomic_DNA"/>
</dbReference>
<dbReference type="EMBL" id="QRQE01000058">
    <property type="protein sequence ID" value="RHM70757.1"/>
    <property type="molecule type" value="Genomic_DNA"/>
</dbReference>
<dbReference type="EMBL" id="JAPZEG010000009">
    <property type="protein sequence ID" value="MDE1203599.1"/>
    <property type="molecule type" value="Genomic_DNA"/>
</dbReference>
<comment type="caution">
    <text evidence="14">The sequence shown here is derived from an EMBL/GenBank/DDBJ whole genome shotgun (WGS) entry which is preliminary data.</text>
</comment>
<dbReference type="EMBL" id="NIHS01000024">
    <property type="protein sequence ID" value="PLT71428.1"/>
    <property type="molecule type" value="Genomic_DNA"/>
</dbReference>
<evidence type="ECO:0000313" key="32">
    <source>
        <dbReference type="Proteomes" id="UP000284472"/>
    </source>
</evidence>
<dbReference type="Proteomes" id="UP000234849">
    <property type="component" value="Unassembled WGS sequence"/>
</dbReference>
<reference evidence="1" key="5">
    <citation type="submission" date="2021-10" db="EMBL/GenBank/DDBJ databases">
        <title>Collection of gut derived symbiotic bacterial strains cultured from healthy donors.</title>
        <authorList>
            <person name="Lin H."/>
            <person name="Littmann E."/>
            <person name="Claire K."/>
            <person name="Pamer E."/>
        </authorList>
    </citation>
    <scope>NUCLEOTIDE SEQUENCE</scope>
    <source>
        <strain evidence="2">MSK.23.18</strain>
        <strain evidence="1">MSK.23.4</strain>
    </source>
</reference>
<evidence type="ECO:0000313" key="13">
    <source>
        <dbReference type="EMBL" id="PLT71428.1"/>
    </source>
</evidence>
<dbReference type="Proteomes" id="UP001212160">
    <property type="component" value="Unassembled WGS sequence"/>
</dbReference>
<dbReference type="Proteomes" id="UP000235093">
    <property type="component" value="Unassembled WGS sequence"/>
</dbReference>
<dbReference type="EMBL" id="JAQMLA010000019">
    <property type="protein sequence ID" value="MDB8686698.1"/>
    <property type="molecule type" value="Genomic_DNA"/>
</dbReference>
<reference evidence="8" key="7">
    <citation type="submission" date="2022-12" db="EMBL/GenBank/DDBJ databases">
        <title>Genome of R. gnavus strain RSHDN_120.</title>
        <authorList>
            <person name="Abdugheni R."/>
        </authorList>
    </citation>
    <scope>NUCLEOTIDE SEQUENCE</scope>
    <source>
        <strain evidence="8">RSHDN_120</strain>
    </source>
</reference>
<dbReference type="Proteomes" id="UP000285610">
    <property type="component" value="Unassembled WGS sequence"/>
</dbReference>
<evidence type="ECO:0000313" key="1">
    <source>
        <dbReference type="EMBL" id="MCB5494687.1"/>
    </source>
</evidence>
<evidence type="ECO:0000313" key="30">
    <source>
        <dbReference type="Proteomes" id="UP000283981"/>
    </source>
</evidence>
<evidence type="ECO:0000313" key="2">
    <source>
        <dbReference type="EMBL" id="MCB5619400.1"/>
    </source>
</evidence>
<dbReference type="EMBL" id="JAAIRM010000031">
    <property type="protein sequence ID" value="NSI20470.1"/>
    <property type="molecule type" value="Genomic_DNA"/>
</dbReference>
<evidence type="ECO:0000313" key="6">
    <source>
        <dbReference type="EMBL" id="MDB8686698.1"/>
    </source>
</evidence>
<dbReference type="EMBL" id="QRIS01000038">
    <property type="protein sequence ID" value="RHG79570.1"/>
    <property type="molecule type" value="Genomic_DNA"/>
</dbReference>
<dbReference type="EMBL" id="JAPRAY010000005">
    <property type="protein sequence ID" value="MCZ0666841.1"/>
    <property type="molecule type" value="Genomic_DNA"/>
</dbReference>
<evidence type="ECO:0000313" key="11">
    <source>
        <dbReference type="EMBL" id="NSI65459.1"/>
    </source>
</evidence>
<dbReference type="EMBL" id="JAQMLR010000011">
    <property type="protein sequence ID" value="MDB8739333.1"/>
    <property type="molecule type" value="Genomic_DNA"/>
</dbReference>
<evidence type="ECO:0000313" key="9">
    <source>
        <dbReference type="EMBL" id="NSI20470.1"/>
    </source>
</evidence>
<evidence type="ECO:0000313" key="19">
    <source>
        <dbReference type="EMBL" id="RHD03398.1"/>
    </source>
</evidence>
<dbReference type="EMBL" id="JAPRBD010000002">
    <property type="protein sequence ID" value="MCZ0688814.1"/>
    <property type="molecule type" value="Genomic_DNA"/>
</dbReference>
<reference evidence="9" key="4">
    <citation type="submission" date="2020-02" db="EMBL/GenBank/DDBJ databases">
        <authorList>
            <person name="Littmann E."/>
            <person name="Sorbara M."/>
        </authorList>
    </citation>
    <scope>NUCLEOTIDE SEQUENCE</scope>
    <source>
        <strain evidence="11">MSK.11.9</strain>
        <strain evidence="10">MSK.15.32</strain>
        <strain evidence="9">MSK.22.53</strain>
    </source>
</reference>
<dbReference type="EMBL" id="JAJBOM010000012">
    <property type="protein sequence ID" value="MCB5619400.1"/>
    <property type="molecule type" value="Genomic_DNA"/>
</dbReference>
<dbReference type="EMBL" id="JAJBNC010000021">
    <property type="protein sequence ID" value="MCB5494687.1"/>
    <property type="molecule type" value="Genomic_DNA"/>
</dbReference>
<gene>
    <name evidence="12" type="ORF">CDL18_03945</name>
    <name evidence="15" type="ORF">CDL20_13165</name>
    <name evidence="14" type="ORF">CDL23_14225</name>
    <name evidence="13" type="ORF">CDL26_12110</name>
    <name evidence="22" type="ORF">DW142_10370</name>
    <name evidence="21" type="ORF">DW243_16190</name>
    <name evidence="20" type="ORF">DW270_15185</name>
    <name evidence="19" type="ORF">DW812_13920</name>
    <name evidence="18" type="ORF">DWX36_10170</name>
    <name evidence="17" type="ORF">DWY88_15695</name>
    <name evidence="23" type="ORF">DWZ50_16840</name>
    <name evidence="16" type="ORF">DXC31_12685</name>
    <name evidence="9" type="ORF">G4958_14180</name>
    <name evidence="11" type="ORF">G4981_09280</name>
    <name evidence="10" type="ORF">G4993_08770</name>
    <name evidence="2" type="ORF">LIQ08_09590</name>
    <name evidence="1" type="ORF">LIQ10_13230</name>
    <name evidence="8" type="ORF">O4N78_08475</name>
    <name evidence="5" type="ORF">O8D18_03750</name>
    <name evidence="4" type="ORF">OZZ16_02600</name>
    <name evidence="3" type="ORF">OZZ17_04705</name>
    <name evidence="7" type="ORF">PNU63_11235</name>
    <name evidence="6" type="ORF">PNW85_08415</name>
</gene>
<evidence type="ECO:0000313" key="5">
    <source>
        <dbReference type="EMBL" id="MCZ7693162.1"/>
    </source>
</evidence>
<dbReference type="EMBL" id="NIHT01000028">
    <property type="protein sequence ID" value="PLT71893.1"/>
    <property type="molecule type" value="Genomic_DNA"/>
</dbReference>
<dbReference type="Proteomes" id="UP000234891">
    <property type="component" value="Unassembled WGS sequence"/>
</dbReference>
<evidence type="ECO:0000313" key="3">
    <source>
        <dbReference type="EMBL" id="MCZ0666841.1"/>
    </source>
</evidence>
<evidence type="ECO:0000313" key="21">
    <source>
        <dbReference type="EMBL" id="RHG79570.1"/>
    </source>
</evidence>
<evidence type="ECO:0000313" key="8">
    <source>
        <dbReference type="EMBL" id="MDE1203599.1"/>
    </source>
</evidence>
<evidence type="ECO:0000313" key="4">
    <source>
        <dbReference type="EMBL" id="MCZ0688814.1"/>
    </source>
</evidence>
<evidence type="ECO:0000313" key="26">
    <source>
        <dbReference type="Proteomes" id="UP000234891"/>
    </source>
</evidence>
<dbReference type="RefSeq" id="WP_004844177.1">
    <property type="nucleotide sequence ID" value="NZ_AP031446.1"/>
</dbReference>
<dbReference type="Proteomes" id="UP000283992">
    <property type="component" value="Unassembled WGS sequence"/>
</dbReference>
<dbReference type="EMBL" id="QRIA01000031">
    <property type="protein sequence ID" value="RHG14569.1"/>
    <property type="molecule type" value="Genomic_DNA"/>
</dbReference>
<dbReference type="Proteomes" id="UP001148455">
    <property type="component" value="Unassembled WGS sequence"/>
</dbReference>
<dbReference type="AlphaFoldDB" id="A0A2N5P9Q8"/>
<dbReference type="Proteomes" id="UP000234840">
    <property type="component" value="Unassembled WGS sequence"/>
</dbReference>
<evidence type="ECO:0000313" key="17">
    <source>
        <dbReference type="EMBL" id="RGQ60635.1"/>
    </source>
</evidence>
<evidence type="ECO:0000313" key="27">
    <source>
        <dbReference type="Proteomes" id="UP000235093"/>
    </source>
</evidence>
<evidence type="ECO:0000313" key="28">
    <source>
        <dbReference type="Proteomes" id="UP000260808"/>
    </source>
</evidence>
<dbReference type="EMBL" id="JAAIRY010000014">
    <property type="protein sequence ID" value="NSI65459.1"/>
    <property type="molecule type" value="Genomic_DNA"/>
</dbReference>
<evidence type="ECO:0000313" key="25">
    <source>
        <dbReference type="Proteomes" id="UP000234849"/>
    </source>
</evidence>
<evidence type="ECO:0000313" key="12">
    <source>
        <dbReference type="EMBL" id="PLT56824.1"/>
    </source>
</evidence>
<proteinExistence type="predicted"/>
<dbReference type="Proteomes" id="UP000260808">
    <property type="component" value="Unassembled WGS sequence"/>
</dbReference>
<dbReference type="EMBL" id="QRWQ01000008">
    <property type="protein sequence ID" value="RGT38483.1"/>
    <property type="molecule type" value="Genomic_DNA"/>
</dbReference>
<dbReference type="Proteomes" id="UP001296581">
    <property type="component" value="Unassembled WGS sequence"/>
</dbReference>
<reference evidence="5" key="8">
    <citation type="submission" date="2022-12" db="EMBL/GenBank/DDBJ databases">
        <title>Genome of R. gnavus strain RSHDN_123.</title>
        <authorList>
            <person name="Abdugheni R."/>
        </authorList>
    </citation>
    <scope>NUCLEOTIDE SEQUENCE</scope>
    <source>
        <strain evidence="5">RSHDN_123</strain>
    </source>
</reference>
<evidence type="ECO:0000313" key="24">
    <source>
        <dbReference type="Proteomes" id="UP000234840"/>
    </source>
</evidence>
<dbReference type="Proteomes" id="UP000284472">
    <property type="component" value="Unassembled WGS sequence"/>
</dbReference>
<evidence type="ECO:0000313" key="34">
    <source>
        <dbReference type="Proteomes" id="UP000285697"/>
    </source>
</evidence>
<dbReference type="Proteomes" id="UP000285697">
    <property type="component" value="Unassembled WGS sequence"/>
</dbReference>
<dbReference type="EMBL" id="QSIR01000025">
    <property type="protein sequence ID" value="RHD03398.1"/>
    <property type="molecule type" value="Genomic_DNA"/>
</dbReference>
<dbReference type="Proteomes" id="UP001149331">
    <property type="component" value="Unassembled WGS sequence"/>
</dbReference>
<reference evidence="28 29" key="2">
    <citation type="submission" date="2018-08" db="EMBL/GenBank/DDBJ databases">
        <title>A genome reference for cultivated species of the human gut microbiota.</title>
        <authorList>
            <person name="Zou Y."/>
            <person name="Xue W."/>
            <person name="Luo G."/>
        </authorList>
    </citation>
    <scope>NUCLEOTIDE SEQUENCE [LARGE SCALE GENOMIC DNA]</scope>
    <source>
        <strain evidence="18 29">AF19-16AC</strain>
        <strain evidence="17 35">AF27-4BH</strain>
        <strain evidence="23 33">AF33-12</strain>
        <strain evidence="22 31">AM12-54</strain>
        <strain evidence="21 30">AM21-18</strain>
        <strain evidence="20 34">AM22-7AC</strain>
        <strain evidence="19 32">AM32-6</strain>
        <strain evidence="16 28">TF01-20-2</strain>
    </source>
</reference>
<evidence type="ECO:0000313" key="22">
    <source>
        <dbReference type="EMBL" id="RHJ11285.1"/>
    </source>
</evidence>
<evidence type="ECO:0000313" key="15">
    <source>
        <dbReference type="EMBL" id="PLT83880.1"/>
    </source>
</evidence>
<dbReference type="Proteomes" id="UP001297370">
    <property type="component" value="Unassembled WGS sequence"/>
</dbReference>
<dbReference type="Proteomes" id="UP001296643">
    <property type="component" value="Unassembled WGS sequence"/>
</dbReference>
<dbReference type="Proteomes" id="UP001297422">
    <property type="component" value="Unassembled WGS sequence"/>
</dbReference>
<evidence type="ECO:0000313" key="23">
    <source>
        <dbReference type="EMBL" id="RHM70757.1"/>
    </source>
</evidence>
<evidence type="ECO:0000313" key="14">
    <source>
        <dbReference type="EMBL" id="PLT71893.1"/>
    </source>
</evidence>
<dbReference type="EMBL" id="NIHW01000040">
    <property type="protein sequence ID" value="PLT83880.1"/>
    <property type="molecule type" value="Genomic_DNA"/>
</dbReference>
<reference evidence="6" key="9">
    <citation type="submission" date="2023-01" db="EMBL/GenBank/DDBJ databases">
        <title>Human gut microbiome strain richness.</title>
        <authorList>
            <person name="Chen-Liaw A."/>
        </authorList>
    </citation>
    <scope>NUCLEOTIDE SEQUENCE</scope>
    <source>
        <strain evidence="7">1001217st1_A9_1001217B_191108</strain>
        <strain evidence="6">RTP21484st1_H11_RTP21484_190118</strain>
    </source>
</reference>
<reference evidence="24 25" key="1">
    <citation type="journal article" date="2017" name="Genome Med.">
        <title>A novel Ruminococcus gnavus clade enriched in inflammatory bowel disease patients.</title>
        <authorList>
            <person name="Hall A.B."/>
            <person name="Yassour M."/>
            <person name="Sauk J."/>
            <person name="Garner A."/>
            <person name="Jiang X."/>
            <person name="Arthur T."/>
            <person name="Lagoudas G.K."/>
            <person name="Vatanen T."/>
            <person name="Fornelos N."/>
            <person name="Wilson R."/>
            <person name="Bertha M."/>
            <person name="Cohen M."/>
            <person name="Garber J."/>
            <person name="Khalili H."/>
            <person name="Gevers D."/>
            <person name="Ananthakrishnan A.N."/>
            <person name="Kugathasan S."/>
            <person name="Lander E.S."/>
            <person name="Blainey P."/>
            <person name="Vlamakis H."/>
            <person name="Xavier R.J."/>
            <person name="Huttenhower C."/>
        </authorList>
    </citation>
    <scope>NUCLEOTIDE SEQUENCE [LARGE SCALE GENOMIC DNA]</scope>
    <source>
        <strain evidence="12 25">RJX1118</strain>
        <strain evidence="13 26">RJX1124</strain>
        <strain evidence="14 27">RJX1125</strain>
        <strain evidence="15 24">RJX1128</strain>
    </source>
</reference>
<dbReference type="Proteomes" id="UP001079535">
    <property type="component" value="Unassembled WGS sequence"/>
</dbReference>
<dbReference type="EMBL" id="NIHM01000004">
    <property type="protein sequence ID" value="PLT56824.1"/>
    <property type="molecule type" value="Genomic_DNA"/>
</dbReference>
<dbReference type="EMBL" id="JAAIRV010000014">
    <property type="protein sequence ID" value="NSI58493.1"/>
    <property type="molecule type" value="Genomic_DNA"/>
</dbReference>
<dbReference type="Proteomes" id="UP001296580">
    <property type="component" value="Unassembled WGS sequence"/>
</dbReference>
<reference evidence="9" key="3">
    <citation type="journal article" date="2020" name="Cell Host Microbe">
        <title>Functional and Genomic Variation between Human-Derived Isolates of Lachnospiraceae Reveals Inter- and Intra-Species Diversity.</title>
        <authorList>
            <person name="Sorbara M.T."/>
            <person name="Littmann E.R."/>
            <person name="Fontana E."/>
            <person name="Moody T.U."/>
            <person name="Kohout C.E."/>
            <person name="Gjonbalaj M."/>
            <person name="Eaton V."/>
            <person name="Seok R."/>
            <person name="Leiner I.M."/>
            <person name="Pamer E.G."/>
        </authorList>
    </citation>
    <scope>NUCLEOTIDE SEQUENCE</scope>
    <source>
        <strain evidence="11">MSK.11.9</strain>
        <strain evidence="10">MSK.15.32</strain>
        <strain evidence="9">MSK.22.53</strain>
    </source>
</reference>
<evidence type="ECO:0000313" key="20">
    <source>
        <dbReference type="EMBL" id="RHG14569.1"/>
    </source>
</evidence>
<evidence type="ECO:0000313" key="33">
    <source>
        <dbReference type="Proteomes" id="UP000285610"/>
    </source>
</evidence>